<name>A0A1H9DA23_9GAMM</name>
<evidence type="ECO:0000313" key="5">
    <source>
        <dbReference type="EMBL" id="SEQ10344.1"/>
    </source>
</evidence>
<proteinExistence type="predicted"/>
<sequence length="632" mass="73407">MSTVKIYTCHHKASAFLSSSLIEPIHVGKALNLNDIGCIGDDTGDNISFKNPFYCELTAHYWVWKNQKPTDFVGFMHYRRHLNFSDNQLVAEDNWGVINAEELDASYETEFGLTSEQINSALENCDLILPKKWSVTQAGNRSNYSHYMRSEYLHIEHYDEALNIIANDYPEYISAAEKFNASSEGYYTNMFVMKYNLFDRYSQWLFDISEKLESKISFDNYNSQEKRVIGHISERLLNIFILHELEVNPEIKIKEVQRTFIKKETFNGKLMPAFKNDSIPVVICFDDNYTISGAALINSIIKNSQDDFNYDLIVFENRISTLNKSRLINLFSGKKNFSLRFFDVNTFTELNDVHVRGHFTAATYARLFIPRLLKDYSKVIFIDADTVVEHDIAQLYEFELGTNLVAAVRDIVMEGFVKFGAMSSSSFGIMPAKQYLHKVLAMNKPEKYFQAGIIVFNIAQMNKEGIYQQLMVEMKSGQYWFLDQDIMNKVFYDRVYDLPLEWNVYHGNGNTDDFFPNLILSTYTEFLCARLKPKMIHYAGENKPWNTSRVDFFDNFAKNLVNTPWQYQLYQNLSGSVVGSVASVRSVAQTKLLQTRIKTRLMPMIDRFAPTGSPRRNFLIKYYYIVRRKILG</sequence>
<keyword evidence="6" id="KW-1185">Reference proteome</keyword>
<evidence type="ECO:0000256" key="1">
    <source>
        <dbReference type="ARBA" id="ARBA00022676"/>
    </source>
</evidence>
<dbReference type="CDD" id="cd04194">
    <property type="entry name" value="GT8_A4GalT_like"/>
    <property type="match status" value="1"/>
</dbReference>
<dbReference type="Pfam" id="PF01501">
    <property type="entry name" value="Glyco_transf_8"/>
    <property type="match status" value="1"/>
</dbReference>
<evidence type="ECO:0000256" key="2">
    <source>
        <dbReference type="ARBA" id="ARBA00022679"/>
    </source>
</evidence>
<dbReference type="Proteomes" id="UP000242515">
    <property type="component" value="Unassembled WGS sequence"/>
</dbReference>
<evidence type="ECO:0000259" key="4">
    <source>
        <dbReference type="Pfam" id="PF14393"/>
    </source>
</evidence>
<gene>
    <name evidence="5" type="ORF">SAMN05216522_101204</name>
</gene>
<dbReference type="PANTHER" id="PTHR13778">
    <property type="entry name" value="GLYCOSYLTRANSFERASE 8 DOMAIN-CONTAINING PROTEIN"/>
    <property type="match status" value="1"/>
</dbReference>
<dbReference type="PANTHER" id="PTHR13778:SF47">
    <property type="entry name" value="LIPOPOLYSACCHARIDE 1,3-GALACTOSYLTRANSFERASE"/>
    <property type="match status" value="1"/>
</dbReference>
<dbReference type="Pfam" id="PF14393">
    <property type="entry name" value="DUF4422"/>
    <property type="match status" value="1"/>
</dbReference>
<organism evidence="5 6">
    <name type="scientific">Rosenbergiella nectarea</name>
    <dbReference type="NCBI Taxonomy" id="988801"/>
    <lineage>
        <taxon>Bacteria</taxon>
        <taxon>Pseudomonadati</taxon>
        <taxon>Pseudomonadota</taxon>
        <taxon>Gammaproteobacteria</taxon>
        <taxon>Enterobacterales</taxon>
        <taxon>Erwiniaceae</taxon>
        <taxon>Rosenbergiella</taxon>
    </lineage>
</organism>
<dbReference type="InterPro" id="IPR029044">
    <property type="entry name" value="Nucleotide-diphossugar_trans"/>
</dbReference>
<keyword evidence="2 5" id="KW-0808">Transferase</keyword>
<reference evidence="6" key="1">
    <citation type="submission" date="2016-10" db="EMBL/GenBank/DDBJ databases">
        <authorList>
            <person name="Varghese N."/>
            <person name="Submissions S."/>
        </authorList>
    </citation>
    <scope>NUCLEOTIDE SEQUENCE [LARGE SCALE GENOMIC DNA]</scope>
    <source>
        <strain evidence="6">8N4</strain>
    </source>
</reference>
<dbReference type="GO" id="GO:0046872">
    <property type="term" value="F:metal ion binding"/>
    <property type="evidence" value="ECO:0007669"/>
    <property type="project" value="UniProtKB-KW"/>
</dbReference>
<dbReference type="AlphaFoldDB" id="A0A1H9DA23"/>
<dbReference type="InterPro" id="IPR050748">
    <property type="entry name" value="Glycosyltrans_8_dom-fam"/>
</dbReference>
<dbReference type="GO" id="GO:0016757">
    <property type="term" value="F:glycosyltransferase activity"/>
    <property type="evidence" value="ECO:0007669"/>
    <property type="project" value="UniProtKB-KW"/>
</dbReference>
<dbReference type="STRING" id="988801.SAMN05216522_101204"/>
<feature type="domain" description="DUF4422" evidence="4">
    <location>
        <begin position="5"/>
        <end position="243"/>
    </location>
</feature>
<dbReference type="SUPFAM" id="SSF53448">
    <property type="entry name" value="Nucleotide-diphospho-sugar transferases"/>
    <property type="match status" value="1"/>
</dbReference>
<dbReference type="InterPro" id="IPR025536">
    <property type="entry name" value="DUF4422"/>
</dbReference>
<dbReference type="EMBL" id="FOGC01000001">
    <property type="protein sequence ID" value="SEQ10344.1"/>
    <property type="molecule type" value="Genomic_DNA"/>
</dbReference>
<keyword evidence="3" id="KW-0479">Metal-binding</keyword>
<dbReference type="RefSeq" id="WP_092671438.1">
    <property type="nucleotide sequence ID" value="NZ_FOGC01000001.1"/>
</dbReference>
<protein>
    <submittedName>
        <fullName evidence="5">Lipopolysaccharide biosynthesis protein, LPS:glycosyltransferase</fullName>
    </submittedName>
</protein>
<dbReference type="InterPro" id="IPR002495">
    <property type="entry name" value="Glyco_trans_8"/>
</dbReference>
<evidence type="ECO:0000256" key="3">
    <source>
        <dbReference type="ARBA" id="ARBA00022723"/>
    </source>
</evidence>
<accession>A0A1H9DA23</accession>
<keyword evidence="1" id="KW-0328">Glycosyltransferase</keyword>
<dbReference type="Gene3D" id="3.90.550.10">
    <property type="entry name" value="Spore Coat Polysaccharide Biosynthesis Protein SpsA, Chain A"/>
    <property type="match status" value="1"/>
</dbReference>
<evidence type="ECO:0000313" key="6">
    <source>
        <dbReference type="Proteomes" id="UP000242515"/>
    </source>
</evidence>
<dbReference type="OrthoDB" id="9807549at2"/>